<dbReference type="AlphaFoldDB" id="A0A0C3P6X7"/>
<reference evidence="1 2" key="1">
    <citation type="submission" date="2014-04" db="EMBL/GenBank/DDBJ databases">
        <authorList>
            <consortium name="DOE Joint Genome Institute"/>
            <person name="Kuo A."/>
            <person name="Kohler A."/>
            <person name="Costa M.D."/>
            <person name="Nagy L.G."/>
            <person name="Floudas D."/>
            <person name="Copeland A."/>
            <person name="Barry K.W."/>
            <person name="Cichocki N."/>
            <person name="Veneault-Fourrey C."/>
            <person name="LaButti K."/>
            <person name="Lindquist E.A."/>
            <person name="Lipzen A."/>
            <person name="Lundell T."/>
            <person name="Morin E."/>
            <person name="Murat C."/>
            <person name="Sun H."/>
            <person name="Tunlid A."/>
            <person name="Henrissat B."/>
            <person name="Grigoriev I.V."/>
            <person name="Hibbett D.S."/>
            <person name="Martin F."/>
            <person name="Nordberg H.P."/>
            <person name="Cantor M.N."/>
            <person name="Hua S.X."/>
        </authorList>
    </citation>
    <scope>NUCLEOTIDE SEQUENCE [LARGE SCALE GENOMIC DNA]</scope>
    <source>
        <strain evidence="1 2">Marx 270</strain>
    </source>
</reference>
<gene>
    <name evidence="1" type="ORF">M404DRAFT_996812</name>
</gene>
<evidence type="ECO:0000313" key="2">
    <source>
        <dbReference type="Proteomes" id="UP000054217"/>
    </source>
</evidence>
<dbReference type="InParanoid" id="A0A0C3P6X7"/>
<proteinExistence type="predicted"/>
<dbReference type="Proteomes" id="UP000054217">
    <property type="component" value="Unassembled WGS sequence"/>
</dbReference>
<name>A0A0C3P6X7_PISTI</name>
<dbReference type="EMBL" id="KN831955">
    <property type="protein sequence ID" value="KIO09115.1"/>
    <property type="molecule type" value="Genomic_DNA"/>
</dbReference>
<dbReference type="HOGENOM" id="CLU_3069652_0_0_1"/>
<organism evidence="1 2">
    <name type="scientific">Pisolithus tinctorius Marx 270</name>
    <dbReference type="NCBI Taxonomy" id="870435"/>
    <lineage>
        <taxon>Eukaryota</taxon>
        <taxon>Fungi</taxon>
        <taxon>Dikarya</taxon>
        <taxon>Basidiomycota</taxon>
        <taxon>Agaricomycotina</taxon>
        <taxon>Agaricomycetes</taxon>
        <taxon>Agaricomycetidae</taxon>
        <taxon>Boletales</taxon>
        <taxon>Sclerodermatineae</taxon>
        <taxon>Pisolithaceae</taxon>
        <taxon>Pisolithus</taxon>
    </lineage>
</organism>
<accession>A0A0C3P6X7</accession>
<sequence>MLLRCHEPSYLETANIRMFPPKTAQIWRATSVSGVVTSHRRVFNLRQDTAPIV</sequence>
<keyword evidence="2" id="KW-1185">Reference proteome</keyword>
<reference evidence="2" key="2">
    <citation type="submission" date="2015-01" db="EMBL/GenBank/DDBJ databases">
        <title>Evolutionary Origins and Diversification of the Mycorrhizal Mutualists.</title>
        <authorList>
            <consortium name="DOE Joint Genome Institute"/>
            <consortium name="Mycorrhizal Genomics Consortium"/>
            <person name="Kohler A."/>
            <person name="Kuo A."/>
            <person name="Nagy L.G."/>
            <person name="Floudas D."/>
            <person name="Copeland A."/>
            <person name="Barry K.W."/>
            <person name="Cichocki N."/>
            <person name="Veneault-Fourrey C."/>
            <person name="LaButti K."/>
            <person name="Lindquist E.A."/>
            <person name="Lipzen A."/>
            <person name="Lundell T."/>
            <person name="Morin E."/>
            <person name="Murat C."/>
            <person name="Riley R."/>
            <person name="Ohm R."/>
            <person name="Sun H."/>
            <person name="Tunlid A."/>
            <person name="Henrissat B."/>
            <person name="Grigoriev I.V."/>
            <person name="Hibbett D.S."/>
            <person name="Martin F."/>
        </authorList>
    </citation>
    <scope>NUCLEOTIDE SEQUENCE [LARGE SCALE GENOMIC DNA]</scope>
    <source>
        <strain evidence="2">Marx 270</strain>
    </source>
</reference>
<protein>
    <submittedName>
        <fullName evidence="1">Uncharacterized protein</fullName>
    </submittedName>
</protein>
<evidence type="ECO:0000313" key="1">
    <source>
        <dbReference type="EMBL" id="KIO09115.1"/>
    </source>
</evidence>